<dbReference type="EMBL" id="JAVHJL010000009">
    <property type="protein sequence ID" value="KAK6497811.1"/>
    <property type="molecule type" value="Genomic_DNA"/>
</dbReference>
<protein>
    <submittedName>
        <fullName evidence="1">Uncharacterized protein</fullName>
    </submittedName>
</protein>
<comment type="caution">
    <text evidence="1">The sequence shown here is derived from an EMBL/GenBank/DDBJ whole genome shotgun (WGS) entry which is preliminary data.</text>
</comment>
<dbReference type="AlphaFoldDB" id="A0AAV9VXT0"/>
<keyword evidence="2" id="KW-1185">Reference proteome</keyword>
<sequence length="384" mass="43698">MKLYTSYTGLAALRAGLFLPEAVNGYKGLVTHEKWDKWLQSPQPINNGYWLDYKNSPAWYFKAMGETLVELFHKINNTHPLLTSVRQVDEGIARNKPKDLATLNIEIIDGIRAVRRAEEGIDEADISESEANEFVTEGESARMLTGQSLASEILAGNYRIPMQHAPVPSHPSIDMDIPLDSEMGLAGPTQRTLNPVSKALDDSAIEKNLFEKIEGRRESVFREFEVLIDHIINTPVELKVDIWEGRTGPVFKTEIFVAVINLYKLVYGRVPLRDPEGLSYWLYNANSLNRDFEGRKMVKFNTQAKEDVKIAFELIVRAFDSMDQRLGKWLANLEKVLVDKEHIKLVRQPIIDLQLFAWSYRVSFSQLFKVINDGIKLPSSFVNG</sequence>
<proteinExistence type="predicted"/>
<reference evidence="1 2" key="1">
    <citation type="submission" date="2023-08" db="EMBL/GenBank/DDBJ databases">
        <authorList>
            <person name="Palmer J.M."/>
        </authorList>
    </citation>
    <scope>NUCLEOTIDE SEQUENCE [LARGE SCALE GENOMIC DNA]</scope>
    <source>
        <strain evidence="1 2">TWF481</strain>
    </source>
</reference>
<gene>
    <name evidence="1" type="ORF">TWF481_012213</name>
</gene>
<name>A0AAV9VXT0_9PEZI</name>
<accession>A0AAV9VXT0</accession>
<dbReference type="Proteomes" id="UP001370758">
    <property type="component" value="Unassembled WGS sequence"/>
</dbReference>
<evidence type="ECO:0000313" key="2">
    <source>
        <dbReference type="Proteomes" id="UP001370758"/>
    </source>
</evidence>
<organism evidence="1 2">
    <name type="scientific">Arthrobotrys musiformis</name>
    <dbReference type="NCBI Taxonomy" id="47236"/>
    <lineage>
        <taxon>Eukaryota</taxon>
        <taxon>Fungi</taxon>
        <taxon>Dikarya</taxon>
        <taxon>Ascomycota</taxon>
        <taxon>Pezizomycotina</taxon>
        <taxon>Orbiliomycetes</taxon>
        <taxon>Orbiliales</taxon>
        <taxon>Orbiliaceae</taxon>
        <taxon>Arthrobotrys</taxon>
    </lineage>
</organism>
<evidence type="ECO:0000313" key="1">
    <source>
        <dbReference type="EMBL" id="KAK6497811.1"/>
    </source>
</evidence>